<comment type="cofactor">
    <cofactor evidence="1">
        <name>Mg(2+)</name>
        <dbReference type="ChEBI" id="CHEBI:18420"/>
    </cofactor>
</comment>
<comment type="similarity">
    <text evidence="2 7">Belongs to the phosphohexose mutase family.</text>
</comment>
<organism evidence="11 12">
    <name type="scientific">Parastrongyloides trichosuri</name>
    <name type="common">Possum-specific nematode worm</name>
    <dbReference type="NCBI Taxonomy" id="131310"/>
    <lineage>
        <taxon>Eukaryota</taxon>
        <taxon>Metazoa</taxon>
        <taxon>Ecdysozoa</taxon>
        <taxon>Nematoda</taxon>
        <taxon>Chromadorea</taxon>
        <taxon>Rhabditida</taxon>
        <taxon>Tylenchina</taxon>
        <taxon>Panagrolaimomorpha</taxon>
        <taxon>Strongyloidoidea</taxon>
        <taxon>Strongyloididae</taxon>
        <taxon>Parastrongyloides</taxon>
    </lineage>
</organism>
<keyword evidence="3" id="KW-0597">Phosphoprotein</keyword>
<dbReference type="InterPro" id="IPR005841">
    <property type="entry name" value="Alpha-D-phosphohexomutase_SF"/>
</dbReference>
<evidence type="ECO:0000313" key="11">
    <source>
        <dbReference type="Proteomes" id="UP000038045"/>
    </source>
</evidence>
<evidence type="ECO:0000256" key="1">
    <source>
        <dbReference type="ARBA" id="ARBA00001946"/>
    </source>
</evidence>
<dbReference type="Pfam" id="PF02880">
    <property type="entry name" value="PGM_PMM_III"/>
    <property type="match status" value="1"/>
</dbReference>
<protein>
    <submittedName>
        <fullName evidence="12">Phosphoglucomutase-2</fullName>
    </submittedName>
</protein>
<dbReference type="SUPFAM" id="SSF53738">
    <property type="entry name" value="Phosphoglucomutase, first 3 domains"/>
    <property type="match status" value="3"/>
</dbReference>
<evidence type="ECO:0000256" key="6">
    <source>
        <dbReference type="ARBA" id="ARBA00023235"/>
    </source>
</evidence>
<feature type="domain" description="Alpha-D-phosphohexomutase alpha/beta/alpha" evidence="8">
    <location>
        <begin position="49"/>
        <end position="186"/>
    </location>
</feature>
<keyword evidence="11" id="KW-1185">Reference proteome</keyword>
<dbReference type="InterPro" id="IPR016066">
    <property type="entry name" value="A-D-PHexomutase_CS"/>
</dbReference>
<keyword evidence="6" id="KW-0413">Isomerase</keyword>
<dbReference type="GO" id="GO:0000287">
    <property type="term" value="F:magnesium ion binding"/>
    <property type="evidence" value="ECO:0007669"/>
    <property type="project" value="InterPro"/>
</dbReference>
<dbReference type="GO" id="GO:0006166">
    <property type="term" value="P:purine ribonucleoside salvage"/>
    <property type="evidence" value="ECO:0007669"/>
    <property type="project" value="TreeGrafter"/>
</dbReference>
<evidence type="ECO:0000259" key="9">
    <source>
        <dbReference type="Pfam" id="PF02879"/>
    </source>
</evidence>
<dbReference type="AlphaFoldDB" id="A0A0N4Z579"/>
<sequence>MLDFLLPDVAKNTKFYLDNEKNEDNLRELNSLILSKDVEKISSSMSKRLSFGTAGIRRKMSFGMSNLNDLTIIQITSSFAKYIKQKLPNDKWSVVIGYDGRHNSERWSKLVANVFIKNSITVYLFSAVVPTPFVSYGIIHFKSGAGVMITASHNPKEDNGYKAYWENGAQLTSPIDEEICCEINNNIPPEKDYWNILDLKDNKLLKSADPCIDEYYQNGENFIYHKDENSVSPLKFTYSAFHGVGGSWFLRMMESFGFPKENIFVVKEQFDPNPEFPTLKYPNPEEGDKVLTLCKEIANKNKSKVILANDPDADRIQLAEKQRDDSWYVFTGNEMAAVLTWWIWKTYKSNHPYEDFKKVYVINSVVSSQISKTIAEKEGFQHRVTLTGFKWLGNLSAKLRSEGNEVIFAWEEAIGFLLGSTLDKDGILTGGVLAELVSFLEREKKLMKDMLYEIYKKYGFHLNKNSYFIVTDQNTIKKLFDNIRENKNYPKSIGTYKVKYIRDLTIGYDTEQQDEKPILPISAMQEMITFTLENRSTITLRTSGTEPKIKYYIEYITEAGKSINDLESFKAKLNDLENCLIEEIIKPKDYGLKCKSEIFK</sequence>
<proteinExistence type="inferred from homology"/>
<dbReference type="PANTHER" id="PTHR45745">
    <property type="entry name" value="PHOSPHOMANNOMUTASE 45A"/>
    <property type="match status" value="1"/>
</dbReference>
<dbReference type="GO" id="GO:0005975">
    <property type="term" value="P:carbohydrate metabolic process"/>
    <property type="evidence" value="ECO:0007669"/>
    <property type="project" value="InterPro"/>
</dbReference>
<reference evidence="12" key="1">
    <citation type="submission" date="2017-02" db="UniProtKB">
        <authorList>
            <consortium name="WormBaseParasite"/>
        </authorList>
    </citation>
    <scope>IDENTIFICATION</scope>
</reference>
<dbReference type="InterPro" id="IPR036900">
    <property type="entry name" value="A-D-PHexomutase_C_sf"/>
</dbReference>
<dbReference type="GO" id="GO:0008973">
    <property type="term" value="F:phosphopentomutase activity"/>
    <property type="evidence" value="ECO:0007669"/>
    <property type="project" value="TreeGrafter"/>
</dbReference>
<evidence type="ECO:0000256" key="7">
    <source>
        <dbReference type="RuleBase" id="RU004326"/>
    </source>
</evidence>
<dbReference type="Pfam" id="PF02878">
    <property type="entry name" value="PGM_PMM_I"/>
    <property type="match status" value="1"/>
</dbReference>
<dbReference type="CDD" id="cd05799">
    <property type="entry name" value="PGM2"/>
    <property type="match status" value="1"/>
</dbReference>
<dbReference type="InterPro" id="IPR016055">
    <property type="entry name" value="A-D-PHexomutase_a/b/a-I/II/III"/>
</dbReference>
<dbReference type="WBParaSite" id="PTRK_0000218100.1">
    <property type="protein sequence ID" value="PTRK_0000218100.1"/>
    <property type="gene ID" value="PTRK_0000218100"/>
</dbReference>
<dbReference type="InterPro" id="IPR005846">
    <property type="entry name" value="A-D-PHexomutase_a/b/a-III"/>
</dbReference>
<dbReference type="PANTHER" id="PTHR45745:SF1">
    <property type="entry name" value="PHOSPHOGLUCOMUTASE 2B-RELATED"/>
    <property type="match status" value="1"/>
</dbReference>
<evidence type="ECO:0000256" key="4">
    <source>
        <dbReference type="ARBA" id="ARBA00022723"/>
    </source>
</evidence>
<evidence type="ECO:0000256" key="5">
    <source>
        <dbReference type="ARBA" id="ARBA00022842"/>
    </source>
</evidence>
<accession>A0A0N4Z579</accession>
<keyword evidence="4 7" id="KW-0479">Metal-binding</keyword>
<evidence type="ECO:0000313" key="12">
    <source>
        <dbReference type="WBParaSite" id="PTRK_0000218100.1"/>
    </source>
</evidence>
<dbReference type="GO" id="GO:0005634">
    <property type="term" value="C:nucleus"/>
    <property type="evidence" value="ECO:0007669"/>
    <property type="project" value="TreeGrafter"/>
</dbReference>
<dbReference type="Pfam" id="PF02879">
    <property type="entry name" value="PGM_PMM_II"/>
    <property type="match status" value="1"/>
</dbReference>
<name>A0A0N4Z579_PARTI</name>
<evidence type="ECO:0000256" key="2">
    <source>
        <dbReference type="ARBA" id="ARBA00010231"/>
    </source>
</evidence>
<dbReference type="Gene3D" id="3.40.120.10">
    <property type="entry name" value="Alpha-D-Glucose-1,6-Bisphosphate, subunit A, domain 3"/>
    <property type="match status" value="3"/>
</dbReference>
<evidence type="ECO:0000259" key="8">
    <source>
        <dbReference type="Pfam" id="PF02878"/>
    </source>
</evidence>
<dbReference type="PRINTS" id="PR00509">
    <property type="entry name" value="PGMPMM"/>
</dbReference>
<dbReference type="InterPro" id="IPR005844">
    <property type="entry name" value="A-D-PHexomutase_a/b/a-I"/>
</dbReference>
<evidence type="ECO:0000256" key="3">
    <source>
        <dbReference type="ARBA" id="ARBA00022553"/>
    </source>
</evidence>
<dbReference type="PROSITE" id="PS00710">
    <property type="entry name" value="PGM_PMM"/>
    <property type="match status" value="1"/>
</dbReference>
<dbReference type="InterPro" id="IPR005845">
    <property type="entry name" value="A-D-PHexomutase_a/b/a-II"/>
</dbReference>
<dbReference type="SUPFAM" id="SSF55957">
    <property type="entry name" value="Phosphoglucomutase, C-terminal domain"/>
    <property type="match status" value="1"/>
</dbReference>
<evidence type="ECO:0000259" key="10">
    <source>
        <dbReference type="Pfam" id="PF02880"/>
    </source>
</evidence>
<feature type="domain" description="Alpha-D-phosphohexomutase alpha/beta/alpha" evidence="10">
    <location>
        <begin position="332"/>
        <end position="458"/>
    </location>
</feature>
<keyword evidence="5 7" id="KW-0460">Magnesium</keyword>
<dbReference type="Proteomes" id="UP000038045">
    <property type="component" value="Unplaced"/>
</dbReference>
<dbReference type="STRING" id="131310.A0A0N4Z579"/>
<feature type="domain" description="Alpha-D-phosphohexomutase alpha/beta/alpha" evidence="9">
    <location>
        <begin position="215"/>
        <end position="321"/>
    </location>
</feature>